<organism evidence="1 2">
    <name type="scientific">Carnegiea gigantea</name>
    <dbReference type="NCBI Taxonomy" id="171969"/>
    <lineage>
        <taxon>Eukaryota</taxon>
        <taxon>Viridiplantae</taxon>
        <taxon>Streptophyta</taxon>
        <taxon>Embryophyta</taxon>
        <taxon>Tracheophyta</taxon>
        <taxon>Spermatophyta</taxon>
        <taxon>Magnoliopsida</taxon>
        <taxon>eudicotyledons</taxon>
        <taxon>Gunneridae</taxon>
        <taxon>Pentapetalae</taxon>
        <taxon>Caryophyllales</taxon>
        <taxon>Cactineae</taxon>
        <taxon>Cactaceae</taxon>
        <taxon>Cactoideae</taxon>
        <taxon>Echinocereeae</taxon>
        <taxon>Carnegiea</taxon>
    </lineage>
</organism>
<reference evidence="1" key="1">
    <citation type="submission" date="2022-04" db="EMBL/GenBank/DDBJ databases">
        <title>Carnegiea gigantea Genome sequencing and assembly v2.</title>
        <authorList>
            <person name="Copetti D."/>
            <person name="Sanderson M.J."/>
            <person name="Burquez A."/>
            <person name="Wojciechowski M.F."/>
        </authorList>
    </citation>
    <scope>NUCLEOTIDE SEQUENCE</scope>
    <source>
        <strain evidence="1">SGP5-SGP5p</strain>
        <tissue evidence="1">Aerial part</tissue>
    </source>
</reference>
<name>A0A9Q1KJ30_9CARY</name>
<evidence type="ECO:0000313" key="1">
    <source>
        <dbReference type="EMBL" id="KAJ8444500.1"/>
    </source>
</evidence>
<accession>A0A9Q1KJ30</accession>
<keyword evidence="2" id="KW-1185">Reference proteome</keyword>
<sequence>MYSLSSFLPLHLLSSSSDVIHLLLSLQHLLALRRQPTSPFDIFFVSSHRKIFMPSFMSPISYIPSLSPGHSLRSAGHLLRFCVVLLHLQRRLLIVRQPPAVLHLCQLRQVVTSNLGLETIAMVVDSMFVSDGQRAAFSPATGGLIIFMFCCKIAKDMQRALWGTAVLMQ</sequence>
<proteinExistence type="predicted"/>
<evidence type="ECO:0000313" key="2">
    <source>
        <dbReference type="Proteomes" id="UP001153076"/>
    </source>
</evidence>
<dbReference type="Proteomes" id="UP001153076">
    <property type="component" value="Unassembled WGS sequence"/>
</dbReference>
<comment type="caution">
    <text evidence="1">The sequence shown here is derived from an EMBL/GenBank/DDBJ whole genome shotgun (WGS) entry which is preliminary data.</text>
</comment>
<gene>
    <name evidence="1" type="ORF">Cgig2_028315</name>
</gene>
<protein>
    <submittedName>
        <fullName evidence="1">Uncharacterized protein</fullName>
    </submittedName>
</protein>
<dbReference type="EMBL" id="JAKOGI010000096">
    <property type="protein sequence ID" value="KAJ8444500.1"/>
    <property type="molecule type" value="Genomic_DNA"/>
</dbReference>
<dbReference type="AlphaFoldDB" id="A0A9Q1KJ30"/>